<evidence type="ECO:0000313" key="1">
    <source>
        <dbReference type="EMBL" id="KJD35940.1"/>
    </source>
</evidence>
<dbReference type="PATRIC" id="fig|1435349.4.peg.2884"/>
<organism evidence="1 2">
    <name type="scientific">Neotamlana sedimentorum</name>
    <dbReference type="NCBI Taxonomy" id="1435349"/>
    <lineage>
        <taxon>Bacteria</taxon>
        <taxon>Pseudomonadati</taxon>
        <taxon>Bacteroidota</taxon>
        <taxon>Flavobacteriia</taxon>
        <taxon>Flavobacteriales</taxon>
        <taxon>Flavobacteriaceae</taxon>
        <taxon>Neotamlana</taxon>
    </lineage>
</organism>
<name>A0A0D7W9U7_9FLAO</name>
<dbReference type="AlphaFoldDB" id="A0A0D7W9U7"/>
<dbReference type="STRING" id="1435349.PW52_09485"/>
<keyword evidence="2" id="KW-1185">Reference proteome</keyword>
<dbReference type="Proteomes" id="UP000032578">
    <property type="component" value="Unassembled WGS sequence"/>
</dbReference>
<protein>
    <recommendedName>
        <fullName evidence="3">DUF748 domain-containing protein</fullName>
    </recommendedName>
</protein>
<sequence length="368" mass="41470">MKKNSLKNNRKFYKKKKFKLPLAILIILITARLLLPFIVKNYVNKTLANIPGYYGHVDDIDISLDRGAYTIKDLYLNKVNAKTQVPFLNFPKSDISLEWKSLFKGSIVSEIIMYNPQVTYILEDQETTVNGEQAELDDWTTAITDLVPLEINHFEVHKGKVGIAQITTEPSLDLYMDNVEFYAENLRNVVENSNKLPSPISGSGVSIGNGNFNINGTINLIKTVPDLDIDFELTNASVTSINDFTRHYGGIDFEYGNIDVYGEIAIADSYLKGYIKPMLKDSKLIGKDDGILSTIWEGFVGLFKFILKNKNTKTLATKVPLEGDLSNVNAGIFPTIINIFENGWVKAFKTEIDKEIRFNDAKQNTKND</sequence>
<dbReference type="Pfam" id="PF05359">
    <property type="entry name" value="DUF748"/>
    <property type="match status" value="1"/>
</dbReference>
<comment type="caution">
    <text evidence="1">The sequence shown here is derived from an EMBL/GenBank/DDBJ whole genome shotgun (WGS) entry which is preliminary data.</text>
</comment>
<accession>A0A0D7W9U7</accession>
<gene>
    <name evidence="1" type="ORF">PW52_09485</name>
</gene>
<evidence type="ECO:0008006" key="3">
    <source>
        <dbReference type="Google" id="ProtNLM"/>
    </source>
</evidence>
<evidence type="ECO:0000313" key="2">
    <source>
        <dbReference type="Proteomes" id="UP000032578"/>
    </source>
</evidence>
<dbReference type="OrthoDB" id="9771783at2"/>
<dbReference type="InterPro" id="IPR008023">
    <property type="entry name" value="DUF748"/>
</dbReference>
<proteinExistence type="predicted"/>
<dbReference type="EMBL" id="JTDW01000005">
    <property type="protein sequence ID" value="KJD35940.1"/>
    <property type="molecule type" value="Genomic_DNA"/>
</dbReference>
<dbReference type="RefSeq" id="WP_044632670.1">
    <property type="nucleotide sequence ID" value="NZ_JTDW01000005.1"/>
</dbReference>
<reference evidence="1 2" key="1">
    <citation type="submission" date="2014-11" db="EMBL/GenBank/DDBJ databases">
        <title>Tamlana sedimentorum sp. nov., isolated from shallow sand sediments of the Sea of Japan.</title>
        <authorList>
            <person name="Romanenko L.A."/>
        </authorList>
    </citation>
    <scope>NUCLEOTIDE SEQUENCE [LARGE SCALE GENOMIC DNA]</scope>
    <source>
        <strain evidence="1 2">JCM 19808</strain>
    </source>
</reference>